<dbReference type="PANTHER" id="PTHR47737">
    <property type="entry name" value="GLYCINE BETAINE/PROLINE BETAINE TRANSPORT SYSTEM PERMEASE PROTEIN PROW"/>
    <property type="match status" value="1"/>
</dbReference>
<keyword evidence="7" id="KW-0564">Palmitate</keyword>
<feature type="signal peptide" evidence="9">
    <location>
        <begin position="1"/>
        <end position="19"/>
    </location>
</feature>
<dbReference type="PROSITE" id="PS51257">
    <property type="entry name" value="PROKAR_LIPOPROTEIN"/>
    <property type="match status" value="1"/>
</dbReference>
<reference evidence="23" key="8">
    <citation type="submission" date="2019-10" db="EMBL/GenBank/DDBJ databases">
        <authorList>
            <consortium name="NCBI Pathogen Detection Project"/>
        </authorList>
    </citation>
    <scope>NUCLEOTIDE SEQUENCE</scope>
    <source>
        <strain evidence="23">09CEB371LM</strain>
    </source>
</reference>
<dbReference type="EMBL" id="AABGVJ010000001">
    <property type="protein sequence ID" value="EAH4371739.1"/>
    <property type="molecule type" value="Genomic_DNA"/>
</dbReference>
<evidence type="ECO:0000256" key="3">
    <source>
        <dbReference type="ARBA" id="ARBA00022475"/>
    </source>
</evidence>
<dbReference type="EMBL" id="QUQA01000010">
    <property type="protein sequence ID" value="RKC01448.1"/>
    <property type="molecule type" value="Genomic_DNA"/>
</dbReference>
<evidence type="ECO:0000259" key="10">
    <source>
        <dbReference type="Pfam" id="PF04069"/>
    </source>
</evidence>
<dbReference type="Proteomes" id="UP000522199">
    <property type="component" value="Unassembled WGS sequence"/>
</dbReference>
<evidence type="ECO:0000313" key="25">
    <source>
        <dbReference type="EMBL" id="RKA10693.1"/>
    </source>
</evidence>
<evidence type="ECO:0000313" key="26">
    <source>
        <dbReference type="EMBL" id="RKC01448.1"/>
    </source>
</evidence>
<dbReference type="EMBL" id="AAALRN010000001">
    <property type="protein sequence ID" value="EAD1183681.1"/>
    <property type="molecule type" value="Genomic_DNA"/>
</dbReference>
<comment type="caution">
    <text evidence="19">The sequence shown here is derived from an EMBL/GenBank/DDBJ whole genome shotgun (WGS) entry which is preliminary data.</text>
</comment>
<evidence type="ECO:0000256" key="1">
    <source>
        <dbReference type="ARBA" id="ARBA00004236"/>
    </source>
</evidence>
<dbReference type="Proteomes" id="UP000368512">
    <property type="component" value="Unassembled WGS sequence"/>
</dbReference>
<evidence type="ECO:0000313" key="17">
    <source>
        <dbReference type="EMBL" id="EAG6990019.1"/>
    </source>
</evidence>
<evidence type="ECO:0000313" key="35">
    <source>
        <dbReference type="Proteomes" id="UP000467536"/>
    </source>
</evidence>
<evidence type="ECO:0000313" key="28">
    <source>
        <dbReference type="Proteomes" id="UP000272537"/>
    </source>
</evidence>
<reference evidence="23" key="2">
    <citation type="journal article" date="2018" name="Genome Biol.">
        <title>SKESA: strategic k-mer extension for scrupulous assemblies.</title>
        <authorList>
            <person name="Souvorov A."/>
            <person name="Agarwala R."/>
            <person name="Lipman D.J."/>
        </authorList>
    </citation>
    <scope>NUCLEOTIDE SEQUENCE [LARGE SCALE GENOMIC DNA]</scope>
    <source>
        <strain evidence="23">09CEB371LM</strain>
    </source>
</reference>
<dbReference type="Proteomes" id="UP000544530">
    <property type="component" value="Unassembled WGS sequence"/>
</dbReference>
<feature type="domain" description="ABC-type glycine betaine transport system substrate-binding" evidence="10">
    <location>
        <begin position="196"/>
        <end position="298"/>
    </location>
</feature>
<evidence type="ECO:0000313" key="16">
    <source>
        <dbReference type="EMBL" id="EAG4463119.1"/>
    </source>
</evidence>
<dbReference type="Proteomes" id="UP000548278">
    <property type="component" value="Unassembled WGS sequence"/>
</dbReference>
<evidence type="ECO:0000313" key="22">
    <source>
        <dbReference type="EMBL" id="EDO0985169.1"/>
    </source>
</evidence>
<dbReference type="PANTHER" id="PTHR47737:SF1">
    <property type="entry name" value="GLYCINE BETAINE_PROLINE BETAINE TRANSPORT SYSTEM PERMEASE PROTEIN PROW"/>
    <property type="match status" value="1"/>
</dbReference>
<keyword evidence="3" id="KW-1003">Cell membrane</keyword>
<dbReference type="EMBL" id="JACAVN010000001">
    <property type="protein sequence ID" value="NYA00249.1"/>
    <property type="molecule type" value="Genomic_DNA"/>
</dbReference>
<accession>A0A0B8R332</accession>
<reference evidence="38 43" key="4">
    <citation type="submission" date="2019-04" db="EMBL/GenBank/DDBJ databases">
        <authorList>
            <consortium name="GenomeTrakr network: Whole genome sequencing for foodborne pathogen traceback"/>
        </authorList>
    </citation>
    <scope>NUCLEOTIDE SEQUENCE [LARGE SCALE GENOMIC DNA]</scope>
    <source>
        <strain evidence="17 43">CFSAN004300</strain>
        <strain evidence="18 38">CFSAN072474</strain>
    </source>
</reference>
<dbReference type="Proteomes" id="UP000478682">
    <property type="component" value="Unassembled WGS sequence"/>
</dbReference>
<dbReference type="InterPro" id="IPR007210">
    <property type="entry name" value="ABC_Gly_betaine_transp_sub-bd"/>
</dbReference>
<dbReference type="Proteomes" id="UP000403352">
    <property type="component" value="Unassembled WGS sequence"/>
</dbReference>
<sequence length="300" mass="33290">MLKKLITTAVLAMLIFTLAACGTTLAPYDAKKDLGEQINYTITGIDAGAGIMLATQNAIKDYHLDDDNWQLQTSSTAAMTSTLQKAMKDKRPIVVTGWTPHWMFTKFDLKFLDDPKNVYGNAENIHTIVRKGLKEDKPSAYQVLDNFFWTAEDMSEVMLEVNDGVDPEEAAKKWIKNNPEKVAKWTDGVEKVDGDEIKLTYVAWDSEIASTNVVAEALKQVGYKPTIQAMEIQPMWASVATDAADGMVAAWLPNTSGIYYKDYKGKFEDLGPNLKGAKIGLAVPKYMTNINSIEDLKTSK</sequence>
<dbReference type="EMBL" id="AALGDA010000017">
    <property type="protein sequence ID" value="ECY9782802.1"/>
    <property type="molecule type" value="Genomic_DNA"/>
</dbReference>
<evidence type="ECO:0000313" key="18">
    <source>
        <dbReference type="EMBL" id="EAG9387511.1"/>
    </source>
</evidence>
<dbReference type="KEGG" id="lmok:CQ02_05305"/>
<dbReference type="GO" id="GO:0015871">
    <property type="term" value="P:choline transport"/>
    <property type="evidence" value="ECO:0007669"/>
    <property type="project" value="TreeGrafter"/>
</dbReference>
<dbReference type="KEGG" id="lmv:Y193_10660"/>
<evidence type="ECO:0000313" key="23">
    <source>
        <dbReference type="EMBL" id="HAA8052896.1"/>
    </source>
</evidence>
<evidence type="ECO:0000313" key="33">
    <source>
        <dbReference type="Proteomes" id="UP000368512"/>
    </source>
</evidence>
<dbReference type="Proteomes" id="UP000489121">
    <property type="component" value="Unassembled WGS sequence"/>
</dbReference>
<dbReference type="Proteomes" id="UP000280270">
    <property type="component" value="Unassembled WGS sequence"/>
</dbReference>
<dbReference type="Pfam" id="PF04069">
    <property type="entry name" value="OpuAC"/>
    <property type="match status" value="2"/>
</dbReference>
<evidence type="ECO:0000313" key="38">
    <source>
        <dbReference type="Proteomes" id="UP000522199"/>
    </source>
</evidence>
<dbReference type="GO" id="GO:0005275">
    <property type="term" value="F:amine transmembrane transporter activity"/>
    <property type="evidence" value="ECO:0007669"/>
    <property type="project" value="TreeGrafter"/>
</dbReference>
<dbReference type="Gene3D" id="3.10.105.10">
    <property type="entry name" value="Dipeptide-binding Protein, Domain 3"/>
    <property type="match status" value="1"/>
</dbReference>
<dbReference type="EMBL" id="AAAIXK010000001">
    <property type="protein sequence ID" value="EAC5549025.1"/>
    <property type="molecule type" value="Genomic_DNA"/>
</dbReference>
<evidence type="ECO:0000313" key="32">
    <source>
        <dbReference type="Proteomes" id="UP000365297"/>
    </source>
</evidence>
<evidence type="ECO:0000313" key="24">
    <source>
        <dbReference type="EMBL" id="NYA00249.1"/>
    </source>
</evidence>
<dbReference type="EMBL" id="AAAREG010000001">
    <property type="protein sequence ID" value="EAE2352935.1"/>
    <property type="molecule type" value="Genomic_DNA"/>
</dbReference>
<reference evidence="28 29" key="1">
    <citation type="journal article" date="2018" name="BMC Genomics">
        <title>Genes significantly associated with lineage II food isolates of Listeria monocytogenes.</title>
        <authorList>
            <person name="Pirone-Davies C."/>
            <person name="Chen Y."/>
            <person name="Pightling A."/>
            <person name="Ryan G."/>
            <person name="Wang Y."/>
            <person name="Yao K."/>
            <person name="Hoffmann M."/>
            <person name="Allard M.W."/>
        </authorList>
    </citation>
    <scope>NUCLEOTIDE SEQUENCE [LARGE SCALE GENOMIC DNA]</scope>
    <source>
        <strain evidence="26 29">CFSAN028761</strain>
        <strain evidence="25 28">PNUSAL000550</strain>
    </source>
</reference>
<dbReference type="EMBL" id="AABEKY010000004">
    <property type="protein sequence ID" value="EAG9387511.1"/>
    <property type="molecule type" value="Genomic_DNA"/>
</dbReference>
<evidence type="ECO:0000256" key="9">
    <source>
        <dbReference type="SAM" id="SignalP"/>
    </source>
</evidence>
<evidence type="ECO:0000313" key="13">
    <source>
        <dbReference type="EMBL" id="EAD1183681.1"/>
    </source>
</evidence>
<evidence type="ECO:0000313" key="43">
    <source>
        <dbReference type="Proteomes" id="UP000548278"/>
    </source>
</evidence>
<evidence type="ECO:0000256" key="6">
    <source>
        <dbReference type="ARBA" id="ARBA00023136"/>
    </source>
</evidence>
<dbReference type="EMBL" id="AABBZO010000016">
    <property type="protein sequence ID" value="EAG4463119.1"/>
    <property type="molecule type" value="Genomic_DNA"/>
</dbReference>
<dbReference type="SUPFAM" id="SSF53850">
    <property type="entry name" value="Periplasmic binding protein-like II"/>
    <property type="match status" value="2"/>
</dbReference>
<dbReference type="CDD" id="cd13639">
    <property type="entry name" value="PBP2_OpuAC_like"/>
    <property type="match status" value="1"/>
</dbReference>
<organism evidence="19 39">
    <name type="scientific">Listeria monocytogenes</name>
    <dbReference type="NCBI Taxonomy" id="1639"/>
    <lineage>
        <taxon>Bacteria</taxon>
        <taxon>Bacillati</taxon>
        <taxon>Bacillota</taxon>
        <taxon>Bacilli</taxon>
        <taxon>Bacillales</taxon>
        <taxon>Listeriaceae</taxon>
        <taxon>Listeria</taxon>
    </lineage>
</organism>
<dbReference type="Proteomes" id="UP000467536">
    <property type="component" value="Unassembled WGS sequence"/>
</dbReference>
<dbReference type="EMBL" id="QXLS01000001">
    <property type="protein sequence ID" value="RKA10693.1"/>
    <property type="molecule type" value="Genomic_DNA"/>
</dbReference>
<evidence type="ECO:0000313" key="29">
    <source>
        <dbReference type="Proteomes" id="UP000280270"/>
    </source>
</evidence>
<reference evidence="27 30" key="5">
    <citation type="submission" date="2019-08" db="EMBL/GenBank/DDBJ databases">
        <title>Soil Listeria distribution.</title>
        <authorList>
            <person name="Liao J."/>
        </authorList>
    </citation>
    <scope>NUCLEOTIDE SEQUENCE [LARGE SCALE GENOMIC DNA]</scope>
    <source>
        <strain evidence="27 30">IN-RH-2-BL1</strain>
    </source>
</reference>
<dbReference type="Proteomes" id="UP000528151">
    <property type="component" value="Unassembled WGS sequence"/>
</dbReference>
<proteinExistence type="predicted"/>
<reference evidence="24 42" key="9">
    <citation type="submission" date="2020-06" db="EMBL/GenBank/DDBJ databases">
        <title>Two Listeria outbreaks in Switzerland in 2018 and 2020.</title>
        <authorList>
            <person name="Stevens M.J.A."/>
            <person name="Bloemberg G."/>
            <person name="Nusch-Inderbinnen M."/>
            <person name="Stephan R."/>
        </authorList>
    </citation>
    <scope>NUCLEOTIDE SEQUENCE [LARGE SCALE GENOMIC DNA]</scope>
    <source>
        <strain evidence="24 42">N18-0707</strain>
    </source>
</reference>
<evidence type="ECO:0000256" key="2">
    <source>
        <dbReference type="ARBA" id="ARBA00022448"/>
    </source>
</evidence>
<evidence type="ECO:0000313" key="11">
    <source>
        <dbReference type="EMBL" id="EAC5549025.1"/>
    </source>
</evidence>
<dbReference type="GO" id="GO:0006865">
    <property type="term" value="P:amino acid transport"/>
    <property type="evidence" value="ECO:0007669"/>
    <property type="project" value="UniProtKB-KW"/>
</dbReference>
<dbReference type="FunFam" id="3.40.190.100:FF:000003">
    <property type="entry name" value="Glycine betaine-binding protein OpuAC"/>
    <property type="match status" value="1"/>
</dbReference>
<evidence type="ECO:0000313" key="40">
    <source>
        <dbReference type="Proteomes" id="UP000528151"/>
    </source>
</evidence>
<dbReference type="EMBL" id="AABGUK010000001">
    <property type="protein sequence ID" value="EAH4240646.1"/>
    <property type="molecule type" value="Genomic_DNA"/>
</dbReference>
<evidence type="ECO:0000313" key="15">
    <source>
        <dbReference type="EMBL" id="EAG1892531.1"/>
    </source>
</evidence>
<dbReference type="Proteomes" id="UP000272537">
    <property type="component" value="Unassembled WGS sequence"/>
</dbReference>
<evidence type="ECO:0000313" key="39">
    <source>
        <dbReference type="Proteomes" id="UP000527632"/>
    </source>
</evidence>
<dbReference type="Proteomes" id="UP000840039">
    <property type="component" value="Unassembled WGS sequence"/>
</dbReference>
<evidence type="ECO:0000313" key="36">
    <source>
        <dbReference type="Proteomes" id="UP000478682"/>
    </source>
</evidence>
<evidence type="ECO:0000256" key="7">
    <source>
        <dbReference type="ARBA" id="ARBA00023139"/>
    </source>
</evidence>
<gene>
    <name evidence="26" type="primary">gbuC</name>
    <name evidence="25" type="synonym">gbuc_1</name>
    <name evidence="17" type="ORF">AB917_05390</name>
    <name evidence="26" type="ORF">AE233_01705</name>
    <name evidence="11" type="ORF">ARY78_01095</name>
    <name evidence="15" type="ORF">BB997_02805</name>
    <name evidence="16" type="ORF">CA369_12530</name>
    <name evidence="18" type="ORF">CW845_08425</name>
    <name evidence="12" type="ORF">DQ70_02760</name>
    <name evidence="25" type="ORF">DYZ80_00220</name>
    <name evidence="19" type="ORF">E5F58_01365</name>
    <name evidence="20" type="ORF">E5H26_03355</name>
    <name evidence="21" type="ORF">F6515_07330</name>
    <name evidence="22" type="ORF">FV747_04040</name>
    <name evidence="27" type="ORF">FZW98_01585</name>
    <name evidence="23" type="ORF">GHH22_06975</name>
    <name evidence="24" type="ORF">HZJ64_00260</name>
    <name evidence="13" type="ORF">QD52_01130</name>
    <name evidence="14" type="ORF">Y261_01055</name>
</gene>
<evidence type="ECO:0000313" key="42">
    <source>
        <dbReference type="Proteomes" id="UP000544530"/>
    </source>
</evidence>
<dbReference type="EMBL" id="AABDGJ010000003">
    <property type="protein sequence ID" value="EAG6990019.1"/>
    <property type="molecule type" value="Genomic_DNA"/>
</dbReference>
<evidence type="ECO:0000313" key="19">
    <source>
        <dbReference type="EMBL" id="EAH4240646.1"/>
    </source>
</evidence>
<dbReference type="Proteomes" id="UP000527632">
    <property type="component" value="Unassembled WGS sequence"/>
</dbReference>
<keyword evidence="5" id="KW-0029">Amino-acid transport</keyword>
<evidence type="ECO:0000313" key="34">
    <source>
        <dbReference type="Proteomes" id="UP000403352"/>
    </source>
</evidence>
<evidence type="ECO:0000313" key="20">
    <source>
        <dbReference type="EMBL" id="EAH4371739.1"/>
    </source>
</evidence>
<reference evidence="21 37" key="7">
    <citation type="submission" date="2019-09" db="EMBL/GenBank/DDBJ databases">
        <authorList>
            <consortium name="PulseNet: The National Subtyping Network for Foodborne Disease Surveillance"/>
            <person name="Tarr C.L."/>
            <person name="Trees E."/>
            <person name="Katz L.S."/>
            <person name="Carleton-Romer H.A."/>
            <person name="Stroika S."/>
            <person name="Kucerova Z."/>
            <person name="Roache K.F."/>
            <person name="Sabol A.L."/>
            <person name="Besser J."/>
            <person name="Gerner-Smidt P."/>
        </authorList>
    </citation>
    <scope>NUCLEOTIDE SEQUENCE [LARGE SCALE GENOMIC DNA]</scope>
    <source>
        <strain evidence="14 31">PNUSAL000134</strain>
        <strain evidence="15 36">PNUSAL002298</strain>
        <strain evidence="21 37">PNUSAL005692</strain>
    </source>
</reference>
<dbReference type="Proteomes" id="UP000365297">
    <property type="component" value="Unassembled WGS sequence"/>
</dbReference>
<dbReference type="EMBL" id="AABATR010000001">
    <property type="protein sequence ID" value="EAG1892531.1"/>
    <property type="molecule type" value="Genomic_DNA"/>
</dbReference>
<dbReference type="EMBL" id="AANEHK010000003">
    <property type="protein sequence ID" value="EDO0985169.1"/>
    <property type="molecule type" value="Genomic_DNA"/>
</dbReference>
<reference evidence="39 41" key="3">
    <citation type="submission" date="2019-04" db="EMBL/GenBank/DDBJ databases">
        <authorList>
            <consortium name="GenomeTrakr: Next Generation Sequencing Network for Food Pathogen Tracability"/>
        </authorList>
    </citation>
    <scope>NUCLEOTIDE SEQUENCE [LARGE SCALE GENOMIC DNA]</scope>
    <source>
        <strain evidence="12 33">CFSAN008042</strain>
        <strain evidence="16 40">CFSAN063727</strain>
        <strain evidence="11 32">FDA00007096</strain>
        <strain evidence="13 34">FDA00008584</strain>
        <strain evidence="19 39">LS1344</strain>
        <strain evidence="20 41">LS1419</strain>
    </source>
</reference>
<keyword evidence="8" id="KW-0449">Lipoprotein</keyword>
<dbReference type="RefSeq" id="WP_003734321.1">
    <property type="nucleotide sequence ID" value="NC_021825.2"/>
</dbReference>
<feature type="chain" id="PRO_5044052866" evidence="9">
    <location>
        <begin position="20"/>
        <end position="300"/>
    </location>
</feature>
<dbReference type="EMBL" id="VTIK01000001">
    <property type="protein sequence ID" value="TYU56250.1"/>
    <property type="molecule type" value="Genomic_DNA"/>
</dbReference>
<dbReference type="GO" id="GO:0015226">
    <property type="term" value="F:carnitine transmembrane transporter activity"/>
    <property type="evidence" value="ECO:0007669"/>
    <property type="project" value="TreeGrafter"/>
</dbReference>
<evidence type="ECO:0000313" key="27">
    <source>
        <dbReference type="EMBL" id="TYU56250.1"/>
    </source>
</evidence>
<dbReference type="OMA" id="NTHKAYA"/>
<evidence type="ECO:0000313" key="41">
    <source>
        <dbReference type="Proteomes" id="UP000540417"/>
    </source>
</evidence>
<comment type="subcellular location">
    <subcellularLocation>
        <location evidence="1">Cell membrane</location>
    </subcellularLocation>
</comment>
<feature type="domain" description="ABC-type glycine betaine transport system substrate-binding" evidence="10">
    <location>
        <begin position="33"/>
        <end position="177"/>
    </location>
</feature>
<keyword evidence="2" id="KW-0813">Transport</keyword>
<evidence type="ECO:0000313" key="21">
    <source>
        <dbReference type="EMBL" id="ECY9782802.1"/>
    </source>
</evidence>
<dbReference type="GO" id="GO:0031460">
    <property type="term" value="P:glycine betaine transport"/>
    <property type="evidence" value="ECO:0007669"/>
    <property type="project" value="TreeGrafter"/>
</dbReference>
<evidence type="ECO:0000256" key="4">
    <source>
        <dbReference type="ARBA" id="ARBA00022729"/>
    </source>
</evidence>
<dbReference type="Gene3D" id="3.40.190.100">
    <property type="entry name" value="Glycine betaine-binding periplasmic protein, domain 2"/>
    <property type="match status" value="1"/>
</dbReference>
<dbReference type="GeneID" id="86844918"/>
<evidence type="ECO:0000256" key="5">
    <source>
        <dbReference type="ARBA" id="ARBA00022970"/>
    </source>
</evidence>
<evidence type="ECO:0000313" key="37">
    <source>
        <dbReference type="Proteomes" id="UP000489121"/>
    </source>
</evidence>
<dbReference type="AlphaFoldDB" id="A0A0B8R332"/>
<reference evidence="22 35" key="6">
    <citation type="submission" date="2019-08" db="EMBL/GenBank/DDBJ databases">
        <authorList>
            <person name="Ashton P.M."/>
            <person name="Dallman T."/>
            <person name="Nair S."/>
            <person name="De Pinna E."/>
            <person name="Peters T."/>
            <person name="Grant K."/>
        </authorList>
    </citation>
    <scope>NUCLEOTIDE SEQUENCE [LARGE SCALE GENOMIC DNA]</scope>
    <source>
        <strain evidence="22 35">788324</strain>
    </source>
</reference>
<evidence type="ECO:0000313" key="30">
    <source>
        <dbReference type="Proteomes" id="UP000322220"/>
    </source>
</evidence>
<protein>
    <submittedName>
        <fullName evidence="25">Glycine betaine/carnitine transport binding protein GbuC</fullName>
    </submittedName>
    <submittedName>
        <fullName evidence="19">Glycine/betaine ABC transporter substrate-binding protein</fullName>
    </submittedName>
</protein>
<keyword evidence="6" id="KW-0472">Membrane</keyword>
<evidence type="ECO:0000313" key="12">
    <source>
        <dbReference type="EMBL" id="EAC7479602.1"/>
    </source>
</evidence>
<dbReference type="GO" id="GO:0043190">
    <property type="term" value="C:ATP-binding cassette (ABC) transporter complex"/>
    <property type="evidence" value="ECO:0007669"/>
    <property type="project" value="InterPro"/>
</dbReference>
<keyword evidence="4 9" id="KW-0732">Signal</keyword>
<dbReference type="Proteomes" id="UP000540417">
    <property type="component" value="Unassembled WGS sequence"/>
</dbReference>
<dbReference type="EMBL" id="DAAEEB010000004">
    <property type="protein sequence ID" value="HAA8052896.1"/>
    <property type="molecule type" value="Genomic_DNA"/>
</dbReference>
<evidence type="ECO:0000313" key="31">
    <source>
        <dbReference type="Proteomes" id="UP000336166"/>
    </source>
</evidence>
<evidence type="ECO:0000256" key="8">
    <source>
        <dbReference type="ARBA" id="ARBA00023288"/>
    </source>
</evidence>
<name>A0A0B8R332_LISMN</name>
<dbReference type="Proteomes" id="UP000336166">
    <property type="component" value="Unassembled WGS sequence"/>
</dbReference>
<dbReference type="EMBL" id="AAAJWF010000001">
    <property type="protein sequence ID" value="EAC7479602.1"/>
    <property type="molecule type" value="Genomic_DNA"/>
</dbReference>
<dbReference type="SMR" id="A0A0B8R332"/>
<dbReference type="Proteomes" id="UP000322220">
    <property type="component" value="Unassembled WGS sequence"/>
</dbReference>
<evidence type="ECO:0000313" key="14">
    <source>
        <dbReference type="EMBL" id="EAE2352935.1"/>
    </source>
</evidence>